<sequence length="69" mass="7206">MSVNLASLTAALLQLPAVFETQPGQLFLGIVALLAVMLVGRIVLKIAWKVTLVAGLGLGAFLLVTTFLV</sequence>
<keyword evidence="3" id="KW-1185">Reference proteome</keyword>
<dbReference type="GeneID" id="56037218"/>
<feature type="transmembrane region" description="Helical" evidence="1">
    <location>
        <begin position="27"/>
        <end position="44"/>
    </location>
</feature>
<reference evidence="2 3" key="1">
    <citation type="submission" date="2020-06" db="EMBL/GenBank/DDBJ databases">
        <title>NJ-3-1, isolated from saline soil.</title>
        <authorList>
            <person name="Cui H.L."/>
            <person name="Shi X."/>
        </authorList>
    </citation>
    <scope>NUCLEOTIDE SEQUENCE [LARGE SCALE GENOMIC DNA]</scope>
    <source>
        <strain evidence="2 3">NJ-3-1</strain>
    </source>
</reference>
<name>A0A7D5LA29_9EURY</name>
<keyword evidence="1" id="KW-0472">Membrane</keyword>
<keyword evidence="1" id="KW-0812">Transmembrane</keyword>
<dbReference type="RefSeq" id="WP_179268095.1">
    <property type="nucleotide sequence ID" value="NZ_CP058579.1"/>
</dbReference>
<dbReference type="Proteomes" id="UP000509626">
    <property type="component" value="Chromosome"/>
</dbReference>
<dbReference type="Pfam" id="PF26072">
    <property type="entry name" value="DUF8029"/>
    <property type="match status" value="1"/>
</dbReference>
<dbReference type="EMBL" id="CP058579">
    <property type="protein sequence ID" value="QLG61510.1"/>
    <property type="molecule type" value="Genomic_DNA"/>
</dbReference>
<evidence type="ECO:0000256" key="1">
    <source>
        <dbReference type="SAM" id="Phobius"/>
    </source>
</evidence>
<proteinExistence type="predicted"/>
<gene>
    <name evidence="2" type="ORF">HUG12_07125</name>
</gene>
<dbReference type="InterPro" id="IPR058342">
    <property type="entry name" value="DUF8029"/>
</dbReference>
<accession>A0A7D5LA29</accession>
<evidence type="ECO:0000313" key="3">
    <source>
        <dbReference type="Proteomes" id="UP000509626"/>
    </source>
</evidence>
<organism evidence="2 3">
    <name type="scientific">Halorarum salinum</name>
    <dbReference type="NCBI Taxonomy" id="2743089"/>
    <lineage>
        <taxon>Archaea</taxon>
        <taxon>Methanobacteriati</taxon>
        <taxon>Methanobacteriota</taxon>
        <taxon>Stenosarchaea group</taxon>
        <taxon>Halobacteria</taxon>
        <taxon>Halobacteriales</taxon>
        <taxon>Haloferacaceae</taxon>
        <taxon>Halorarum</taxon>
    </lineage>
</organism>
<dbReference type="KEGG" id="halu:HUG12_07125"/>
<feature type="transmembrane region" description="Helical" evidence="1">
    <location>
        <begin position="51"/>
        <end position="68"/>
    </location>
</feature>
<dbReference type="AlphaFoldDB" id="A0A7D5LA29"/>
<keyword evidence="1" id="KW-1133">Transmembrane helix</keyword>
<protein>
    <submittedName>
        <fullName evidence="2">Uncharacterized protein</fullName>
    </submittedName>
</protein>
<evidence type="ECO:0000313" key="2">
    <source>
        <dbReference type="EMBL" id="QLG61510.1"/>
    </source>
</evidence>